<comment type="caution">
    <text evidence="1">The sequence shown here is derived from an EMBL/GenBank/DDBJ whole genome shotgun (WGS) entry which is preliminary data.</text>
</comment>
<keyword evidence="2" id="KW-1185">Reference proteome</keyword>
<gene>
    <name evidence="1" type="ORF">O6H91_15G057400</name>
</gene>
<evidence type="ECO:0000313" key="2">
    <source>
        <dbReference type="Proteomes" id="UP001162992"/>
    </source>
</evidence>
<name>A0ACC2BIE7_DIPCM</name>
<dbReference type="EMBL" id="CM055106">
    <property type="protein sequence ID" value="KAJ7529572.1"/>
    <property type="molecule type" value="Genomic_DNA"/>
</dbReference>
<reference evidence="2" key="1">
    <citation type="journal article" date="2024" name="Proc. Natl. Acad. Sci. U.S.A.">
        <title>Extraordinary preservation of gene collinearity over three hundred million years revealed in homosporous lycophytes.</title>
        <authorList>
            <person name="Li C."/>
            <person name="Wickell D."/>
            <person name="Kuo L.Y."/>
            <person name="Chen X."/>
            <person name="Nie B."/>
            <person name="Liao X."/>
            <person name="Peng D."/>
            <person name="Ji J."/>
            <person name="Jenkins J."/>
            <person name="Williams M."/>
            <person name="Shu S."/>
            <person name="Plott C."/>
            <person name="Barry K."/>
            <person name="Rajasekar S."/>
            <person name="Grimwood J."/>
            <person name="Han X."/>
            <person name="Sun S."/>
            <person name="Hou Z."/>
            <person name="He W."/>
            <person name="Dai G."/>
            <person name="Sun C."/>
            <person name="Schmutz J."/>
            <person name="Leebens-Mack J.H."/>
            <person name="Li F.W."/>
            <person name="Wang L."/>
        </authorList>
    </citation>
    <scope>NUCLEOTIDE SEQUENCE [LARGE SCALE GENOMIC DNA]</scope>
    <source>
        <strain evidence="2">cv. PW_Plant_1</strain>
    </source>
</reference>
<organism evidence="1 2">
    <name type="scientific">Diphasiastrum complanatum</name>
    <name type="common">Issler's clubmoss</name>
    <name type="synonym">Lycopodium complanatum</name>
    <dbReference type="NCBI Taxonomy" id="34168"/>
    <lineage>
        <taxon>Eukaryota</taxon>
        <taxon>Viridiplantae</taxon>
        <taxon>Streptophyta</taxon>
        <taxon>Embryophyta</taxon>
        <taxon>Tracheophyta</taxon>
        <taxon>Lycopodiopsida</taxon>
        <taxon>Lycopodiales</taxon>
        <taxon>Lycopodiaceae</taxon>
        <taxon>Lycopodioideae</taxon>
        <taxon>Diphasiastrum</taxon>
    </lineage>
</organism>
<dbReference type="Proteomes" id="UP001162992">
    <property type="component" value="Chromosome 15"/>
</dbReference>
<sequence length="359" mass="40112">MREERGRRRMLDWPKDRPSFRCLPPRVVPSNANFCASISPTKGEPEDEKHLNQENNHGENHEDWKDIVRRGGSLKEVDLDQGVNGWASPPGSVFMVRGRNYFVKKLKSPSADWILKPLGVDWLKSNAKLDHVLARSDNRVMRALETAQVTEGKGLKDFVVAVNLQVPGKEHYSAVFYFVTEDPILPGTLLYRFIHEDDAFRNSRFKLINRIVRGPWIVKATVGNHAACLLGKALTCHYIRGPNYFEIDVDIGSSTVATYILHLALGYVTSVSVDMAFLIESQADDELPERILGAVRIAQIEMESAAYVESQTTQDKGTAACQGSNPQSNLSWRSRLGRGFSLLGNSGKISKTEDKGADK</sequence>
<protein>
    <submittedName>
        <fullName evidence="1">Uncharacterized protein</fullName>
    </submittedName>
</protein>
<proteinExistence type="predicted"/>
<evidence type="ECO:0000313" key="1">
    <source>
        <dbReference type="EMBL" id="KAJ7529572.1"/>
    </source>
</evidence>
<accession>A0ACC2BIE7</accession>